<evidence type="ECO:0000313" key="1">
    <source>
        <dbReference type="EMBL" id="VVO41256.1"/>
    </source>
</evidence>
<protein>
    <submittedName>
        <fullName evidence="1">Uncharacterized protein</fullName>
    </submittedName>
</protein>
<evidence type="ECO:0000313" key="2">
    <source>
        <dbReference type="Proteomes" id="UP000381093"/>
    </source>
</evidence>
<proteinExistence type="predicted"/>
<sequence length="65" mass="7287">MNVSPIARLFQVSIEPGFGGVYLVDPKHPDHPGFKLASDGQGHWRLDRRARLAGPGYRADRRHLP</sequence>
<reference evidence="1 2" key="1">
    <citation type="submission" date="2019-09" db="EMBL/GenBank/DDBJ databases">
        <authorList>
            <person name="Chandra G."/>
            <person name="Truman W A."/>
        </authorList>
    </citation>
    <scope>NUCLEOTIDE SEQUENCE [LARGE SCALE GENOMIC DNA]</scope>
    <source>
        <strain evidence="1">PS710</strain>
    </source>
</reference>
<dbReference type="EMBL" id="CABVHW010000035">
    <property type="protein sequence ID" value="VVO41256.1"/>
    <property type="molecule type" value="Genomic_DNA"/>
</dbReference>
<organism evidence="1 2">
    <name type="scientific">Pseudomonas fluorescens</name>
    <dbReference type="NCBI Taxonomy" id="294"/>
    <lineage>
        <taxon>Bacteria</taxon>
        <taxon>Pseudomonadati</taxon>
        <taxon>Pseudomonadota</taxon>
        <taxon>Gammaproteobacteria</taxon>
        <taxon>Pseudomonadales</taxon>
        <taxon>Pseudomonadaceae</taxon>
        <taxon>Pseudomonas</taxon>
    </lineage>
</organism>
<dbReference type="AlphaFoldDB" id="A0A5E7FPK6"/>
<dbReference type="Proteomes" id="UP000381093">
    <property type="component" value="Unassembled WGS sequence"/>
</dbReference>
<gene>
    <name evidence="1" type="ORF">PS710_05892</name>
</gene>
<accession>A0A5E7FPK6</accession>
<name>A0A5E7FPK6_PSEFL</name>